<reference evidence="3" key="1">
    <citation type="submission" date="2021-01" db="EMBL/GenBank/DDBJ databases">
        <authorList>
            <person name="Corre E."/>
            <person name="Pelletier E."/>
            <person name="Niang G."/>
            <person name="Scheremetjew M."/>
            <person name="Finn R."/>
            <person name="Kale V."/>
            <person name="Holt S."/>
            <person name="Cochrane G."/>
            <person name="Meng A."/>
            <person name="Brown T."/>
            <person name="Cohen L."/>
        </authorList>
    </citation>
    <scope>NUCLEOTIDE SEQUENCE</scope>
    <source>
        <strain evidence="3">RCC1130</strain>
    </source>
</reference>
<dbReference type="Gene3D" id="1.25.40.20">
    <property type="entry name" value="Ankyrin repeat-containing domain"/>
    <property type="match status" value="1"/>
</dbReference>
<organism evidence="3">
    <name type="scientific">Calcidiscus leptoporus</name>
    <dbReference type="NCBI Taxonomy" id="127549"/>
    <lineage>
        <taxon>Eukaryota</taxon>
        <taxon>Haptista</taxon>
        <taxon>Haptophyta</taxon>
        <taxon>Prymnesiophyceae</taxon>
        <taxon>Coccolithales</taxon>
        <taxon>Calcidiscaceae</taxon>
        <taxon>Calcidiscus</taxon>
    </lineage>
</organism>
<name>A0A6U5D4A6_9EUKA</name>
<dbReference type="EMBL" id="HBER01002015">
    <property type="protein sequence ID" value="CAD8524389.1"/>
    <property type="molecule type" value="Transcribed_RNA"/>
</dbReference>
<dbReference type="InterPro" id="IPR036770">
    <property type="entry name" value="Ankyrin_rpt-contain_sf"/>
</dbReference>
<evidence type="ECO:0000313" key="3">
    <source>
        <dbReference type="EMBL" id="CAD8524407.1"/>
    </source>
</evidence>
<dbReference type="EMBL" id="HBER01002026">
    <property type="protein sequence ID" value="CAD8524407.1"/>
    <property type="molecule type" value="Transcribed_RNA"/>
</dbReference>
<dbReference type="AlphaFoldDB" id="A0A6U5D4A6"/>
<protein>
    <submittedName>
        <fullName evidence="3">Uncharacterized protein</fullName>
    </submittedName>
</protein>
<keyword evidence="1" id="KW-0040">ANK repeat</keyword>
<sequence length="209" mass="22538">MSSVEGGTMSWNKEPIPVAVALQIGWNLPQDIVGAGVYGGIVKREATGRIINGDEWPENNVAPPAHNPVHAKGPYLDFSKLTRENRGYTLIAQVIMAGHAELLDGLLERAGGSRLANLVMTGGARPLHMCGMSHGANASECIKMLIKHGADVNAKDNYEMTPMDRLSSNSVKGNEILRQHGGKWGRQLPRGVPQWTGNEYAYTGPGETE</sequence>
<feature type="repeat" description="ANK" evidence="1">
    <location>
        <begin position="122"/>
        <end position="157"/>
    </location>
</feature>
<proteinExistence type="predicted"/>
<gene>
    <name evidence="2" type="ORF">CLEP1334_LOCUS1071</name>
    <name evidence="3" type="ORF">CLEP1334_LOCUS1078</name>
</gene>
<dbReference type="Pfam" id="PF00023">
    <property type="entry name" value="Ank"/>
    <property type="match status" value="1"/>
</dbReference>
<dbReference type="SUPFAM" id="SSF48403">
    <property type="entry name" value="Ankyrin repeat"/>
    <property type="match status" value="1"/>
</dbReference>
<dbReference type="PROSITE" id="PS50088">
    <property type="entry name" value="ANK_REPEAT"/>
    <property type="match status" value="1"/>
</dbReference>
<dbReference type="PROSITE" id="PS50297">
    <property type="entry name" value="ANK_REP_REGION"/>
    <property type="match status" value="1"/>
</dbReference>
<evidence type="ECO:0000256" key="1">
    <source>
        <dbReference type="PROSITE-ProRule" id="PRU00023"/>
    </source>
</evidence>
<dbReference type="InterPro" id="IPR002110">
    <property type="entry name" value="Ankyrin_rpt"/>
</dbReference>
<evidence type="ECO:0000313" key="2">
    <source>
        <dbReference type="EMBL" id="CAD8524389.1"/>
    </source>
</evidence>
<accession>A0A6U5D4A6</accession>